<accession>A0A7X6D031</accession>
<dbReference type="InterPro" id="IPR036291">
    <property type="entry name" value="NAD(P)-bd_dom_sf"/>
</dbReference>
<dbReference type="PANTHER" id="PTHR13812">
    <property type="entry name" value="KETIMINE REDUCTASE MU-CRYSTALLIN"/>
    <property type="match status" value="1"/>
</dbReference>
<sequence length="360" mass="38101">MPEQQGGPPQFAVVPGAAVQRCLAGNRSEIIDLVEAAYRRHGRGETVNPPSYFLRFPDRPTARIIALPASVGAGDPEAADGVAGGAVDGIKWISSFPTNLERGIPRASAVLLLNDPATGYPYACLEASVISAVRTAASAAAAARRITAARGGQPRRVGFLGSGLIARFLHEYLAELDWEIEEYHVHDLDETCAESFTRQVLGPTGRPVRLHGTAEGLVRASDVVVCATTAATPHVTDPDWFSHHPLVLHVSLRDLGTDVILDSVNIVDDVDHVLKADTSVHLAEQRTGGRDFLHGTFHDVLTGTLAVPADRTVVFSPFGLGVLDLAVGAHVHRAAVAAGDAVPIGGFFNELDRHRSAGVS</sequence>
<comment type="caution">
    <text evidence="1">The sequence shown here is derived from an EMBL/GenBank/DDBJ whole genome shotgun (WGS) entry which is preliminary data.</text>
</comment>
<dbReference type="Pfam" id="PF02423">
    <property type="entry name" value="OCD_Mu_crystall"/>
    <property type="match status" value="1"/>
</dbReference>
<dbReference type="Proteomes" id="UP000578686">
    <property type="component" value="Unassembled WGS sequence"/>
</dbReference>
<keyword evidence="2" id="KW-1185">Reference proteome</keyword>
<dbReference type="InterPro" id="IPR023866">
    <property type="entry name" value="SbnB"/>
</dbReference>
<evidence type="ECO:0000313" key="1">
    <source>
        <dbReference type="EMBL" id="NJQ05635.1"/>
    </source>
</evidence>
<dbReference type="SUPFAM" id="SSF51735">
    <property type="entry name" value="NAD(P)-binding Rossmann-fold domains"/>
    <property type="match status" value="1"/>
</dbReference>
<dbReference type="Gene3D" id="3.30.1780.10">
    <property type="entry name" value="ornithine cyclodeaminase, domain 1"/>
    <property type="match status" value="1"/>
</dbReference>
<dbReference type="EMBL" id="JAAVJD010000044">
    <property type="protein sequence ID" value="NJQ05635.1"/>
    <property type="molecule type" value="Genomic_DNA"/>
</dbReference>
<dbReference type="InterPro" id="IPR003462">
    <property type="entry name" value="ODC_Mu_crystall"/>
</dbReference>
<dbReference type="AlphaFoldDB" id="A0A7X6D031"/>
<protein>
    <submittedName>
        <fullName evidence="1">2,3-diaminopropionate biosynthesis protein SbnB</fullName>
    </submittedName>
</protein>
<dbReference type="RefSeq" id="WP_167968917.1">
    <property type="nucleotide sequence ID" value="NZ_BHZG01000005.1"/>
</dbReference>
<evidence type="ECO:0000313" key="2">
    <source>
        <dbReference type="Proteomes" id="UP000578686"/>
    </source>
</evidence>
<name>A0A7X6D031_9ACTN</name>
<dbReference type="GO" id="GO:0016639">
    <property type="term" value="F:oxidoreductase activity, acting on the CH-NH2 group of donors, NAD or NADP as acceptor"/>
    <property type="evidence" value="ECO:0007669"/>
    <property type="project" value="InterPro"/>
</dbReference>
<dbReference type="Gene3D" id="3.40.50.720">
    <property type="entry name" value="NAD(P)-binding Rossmann-like Domain"/>
    <property type="match status" value="1"/>
</dbReference>
<dbReference type="GO" id="GO:0005737">
    <property type="term" value="C:cytoplasm"/>
    <property type="evidence" value="ECO:0007669"/>
    <property type="project" value="TreeGrafter"/>
</dbReference>
<dbReference type="PIRSF" id="PIRSF001439">
    <property type="entry name" value="CryM"/>
    <property type="match status" value="1"/>
</dbReference>
<dbReference type="GO" id="GO:0019290">
    <property type="term" value="P:siderophore biosynthetic process"/>
    <property type="evidence" value="ECO:0007669"/>
    <property type="project" value="InterPro"/>
</dbReference>
<dbReference type="NCBIfam" id="TIGR03944">
    <property type="entry name" value="dehyd_SbnB_fam"/>
    <property type="match status" value="1"/>
</dbReference>
<dbReference type="InterPro" id="IPR023401">
    <property type="entry name" value="ODC_N"/>
</dbReference>
<reference evidence="1 2" key="1">
    <citation type="submission" date="2020-03" db="EMBL/GenBank/DDBJ databases">
        <title>Draft genome of Streptomyces sp. ventii, isolated from the Axial Seamount in the Pacific Ocean, and resequencing of the two type strains Streptomyces lonarensis strain NCL 716 and Streptomyces bohaiensis strain 11A07.</title>
        <authorList>
            <person name="Loughran R.M."/>
            <person name="Pfannmuller K.M."/>
            <person name="Wasson B.J."/>
            <person name="Deadmond M.C."/>
            <person name="Paddock B.E."/>
            <person name="Koyack M.J."/>
            <person name="Gallegos D.A."/>
            <person name="Mitchell E.A."/>
            <person name="Ushijima B."/>
            <person name="Saw J.H."/>
            <person name="Mcphail K.L."/>
            <person name="Videau P."/>
        </authorList>
    </citation>
    <scope>NUCLEOTIDE SEQUENCE [LARGE SCALE GENOMIC DNA]</scope>
    <source>
        <strain evidence="1 2">NCL716</strain>
    </source>
</reference>
<proteinExistence type="predicted"/>
<organism evidence="1 2">
    <name type="scientific">Streptomyces lonarensis</name>
    <dbReference type="NCBI Taxonomy" id="700599"/>
    <lineage>
        <taxon>Bacteria</taxon>
        <taxon>Bacillati</taxon>
        <taxon>Actinomycetota</taxon>
        <taxon>Actinomycetes</taxon>
        <taxon>Kitasatosporales</taxon>
        <taxon>Streptomycetaceae</taxon>
        <taxon>Streptomyces</taxon>
    </lineage>
</organism>
<gene>
    <name evidence="1" type="primary">sbnB</name>
    <name evidence="1" type="ORF">HCN56_08635</name>
</gene>
<dbReference type="PANTHER" id="PTHR13812:SF19">
    <property type="entry name" value="KETIMINE REDUCTASE MU-CRYSTALLIN"/>
    <property type="match status" value="1"/>
</dbReference>